<feature type="coiled-coil region" evidence="1">
    <location>
        <begin position="33"/>
        <end position="123"/>
    </location>
</feature>
<evidence type="ECO:0000256" key="2">
    <source>
        <dbReference type="SAM" id="MobiDB-lite"/>
    </source>
</evidence>
<evidence type="ECO:0000256" key="1">
    <source>
        <dbReference type="SAM" id="Coils"/>
    </source>
</evidence>
<dbReference type="AlphaFoldDB" id="A0A7R8D6M8"/>
<reference evidence="4" key="1">
    <citation type="submission" date="2021-02" db="EMBL/GenBank/DDBJ databases">
        <authorList>
            <person name="Bekaert M."/>
        </authorList>
    </citation>
    <scope>NUCLEOTIDE SEQUENCE</scope>
    <source>
        <strain evidence="4">IoA-00</strain>
    </source>
</reference>
<gene>
    <name evidence="4" type="ORF">LSAA_15189</name>
</gene>
<dbReference type="EMBL" id="HG994588">
    <property type="protein sequence ID" value="CAF3045689.1"/>
    <property type="molecule type" value="Genomic_DNA"/>
</dbReference>
<feature type="signal peptide" evidence="3">
    <location>
        <begin position="1"/>
        <end position="23"/>
    </location>
</feature>
<dbReference type="OrthoDB" id="7418725at2759"/>
<dbReference type="SUPFAM" id="SSF58104">
    <property type="entry name" value="Methyl-accepting chemotaxis protein (MCP) signaling domain"/>
    <property type="match status" value="1"/>
</dbReference>
<protein>
    <submittedName>
        <fullName evidence="4">(salmon louse) hypothetical protein</fullName>
    </submittedName>
</protein>
<name>A0A7R8D6M8_LEPSM</name>
<evidence type="ECO:0000256" key="3">
    <source>
        <dbReference type="SAM" id="SignalP"/>
    </source>
</evidence>
<organism evidence="4 5">
    <name type="scientific">Lepeophtheirus salmonis</name>
    <name type="common">Salmon louse</name>
    <name type="synonym">Caligus salmonis</name>
    <dbReference type="NCBI Taxonomy" id="72036"/>
    <lineage>
        <taxon>Eukaryota</taxon>
        <taxon>Metazoa</taxon>
        <taxon>Ecdysozoa</taxon>
        <taxon>Arthropoda</taxon>
        <taxon>Crustacea</taxon>
        <taxon>Multicrustacea</taxon>
        <taxon>Hexanauplia</taxon>
        <taxon>Copepoda</taxon>
        <taxon>Siphonostomatoida</taxon>
        <taxon>Caligidae</taxon>
        <taxon>Lepeophtheirus</taxon>
    </lineage>
</organism>
<evidence type="ECO:0000313" key="4">
    <source>
        <dbReference type="EMBL" id="CAF3045689.1"/>
    </source>
</evidence>
<feature type="chain" id="PRO_5035326975" evidence="3">
    <location>
        <begin position="24"/>
        <end position="596"/>
    </location>
</feature>
<sequence length="596" mass="69435">MKKRTRIILWLLLLISNDIEINPGPMTQDPNTLQTLQKEMRDVVKIVESQREQISDMTRFHQKIKLEEELLRLTKELEYLKERIFVNGSLVTQNKTVQSAMGLRDLRNMKEELGQNVAAIRNEQQDNREFKKEFLRLSRVFREMTDDQKGMVELLRKDFLALRDFNRSQLLGTNGSIRNLSSESDQHRSLINQTKRVTDSLINKEKSGNETFGNIGGIEDRVSELSMRLDQHSDSLMSNSKDINIINERINSSIQQVMDKTSELFKNIHHNINQNSKDVKESMDNLKLNLTDSKEMTHRNIQMLSEETNTSILDLNNKTSRISQNLCDRMDEIDAMHDDMQDRVFEIDKNRKKQSCILRIKRRREIPINKVIRLWNGPAFRGVKPLLVCFQLFKDKEEILRKSASLLKGTNVYVTEDFSRKIRKQREELLKYARDLRSRDPEIKVNLVYDRLYVESDVYLYNEVEAKVEKVHMKIIQCDARKQATPGSNLNINEFDDPYDEDVKDSETSTSLRRQRLENANKSSLPNDFSKCTERIEIDIFQFPSNHQKGKERFENAVFPSIDSQTSGKATLGSLSRMDSLINGSNPKALLPIINS</sequence>
<feature type="region of interest" description="Disordered" evidence="2">
    <location>
        <begin position="487"/>
        <end position="511"/>
    </location>
</feature>
<keyword evidence="1" id="KW-0175">Coiled coil</keyword>
<accession>A0A7R8D6M8</accession>
<keyword evidence="3" id="KW-0732">Signal</keyword>
<proteinExistence type="predicted"/>
<feature type="compositionally biased region" description="Acidic residues" evidence="2">
    <location>
        <begin position="494"/>
        <end position="504"/>
    </location>
</feature>
<evidence type="ECO:0000313" key="5">
    <source>
        <dbReference type="Proteomes" id="UP000675881"/>
    </source>
</evidence>
<dbReference type="Proteomes" id="UP000675881">
    <property type="component" value="Chromosome 9"/>
</dbReference>
<keyword evidence="5" id="KW-1185">Reference proteome</keyword>